<evidence type="ECO:0000259" key="18">
    <source>
        <dbReference type="Pfam" id="PF17753"/>
    </source>
</evidence>
<evidence type="ECO:0000256" key="16">
    <source>
        <dbReference type="SAM" id="MobiDB-lite"/>
    </source>
</evidence>
<keyword evidence="8" id="KW-0964">Secreted</keyword>
<evidence type="ECO:0000256" key="6">
    <source>
        <dbReference type="ARBA" id="ARBA00012754"/>
    </source>
</evidence>
<comment type="subcellular location">
    <subcellularLocation>
        <location evidence="2">Secreted</location>
    </subcellularLocation>
</comment>
<evidence type="ECO:0000256" key="1">
    <source>
        <dbReference type="ARBA" id="ARBA00000829"/>
    </source>
</evidence>
<feature type="domain" description="Beta-mannosidase Ig-fold" evidence="18">
    <location>
        <begin position="891"/>
        <end position="973"/>
    </location>
</feature>
<evidence type="ECO:0000256" key="5">
    <source>
        <dbReference type="ARBA" id="ARBA00011738"/>
    </source>
</evidence>
<dbReference type="InterPro" id="IPR006102">
    <property type="entry name" value="Ig-like_GH2"/>
</dbReference>
<dbReference type="InterPro" id="IPR017853">
    <property type="entry name" value="GH"/>
</dbReference>
<evidence type="ECO:0000256" key="13">
    <source>
        <dbReference type="ARBA" id="ARBA00023295"/>
    </source>
</evidence>
<keyword evidence="14" id="KW-0624">Polysaccharide degradation</keyword>
<dbReference type="GeneID" id="87868104"/>
<dbReference type="GO" id="GO:0000272">
    <property type="term" value="P:polysaccharide catabolic process"/>
    <property type="evidence" value="ECO:0007669"/>
    <property type="project" value="UniProtKB-KW"/>
</dbReference>
<keyword evidence="11" id="KW-0325">Glycoprotein</keyword>
<dbReference type="Proteomes" id="UP001278500">
    <property type="component" value="Unassembled WGS sequence"/>
</dbReference>
<evidence type="ECO:0000256" key="2">
    <source>
        <dbReference type="ARBA" id="ARBA00004613"/>
    </source>
</evidence>
<proteinExistence type="inferred from homology"/>
<dbReference type="SUPFAM" id="SSF51445">
    <property type="entry name" value="(Trans)glycosidases"/>
    <property type="match status" value="1"/>
</dbReference>
<feature type="domain" description="Glycoside hydrolase family 2 immunoglobulin-like beta-sandwich" evidence="17">
    <location>
        <begin position="334"/>
        <end position="378"/>
    </location>
</feature>
<dbReference type="InterPro" id="IPR036156">
    <property type="entry name" value="Beta-gal/glucu_dom_sf"/>
</dbReference>
<feature type="domain" description="Beta-mannosidase-like galactose-binding" evidence="20">
    <location>
        <begin position="34"/>
        <end position="227"/>
    </location>
</feature>
<sequence length="977" mass="109153">MSSTRRICISALTATCYLSVINALNLLDLSTQRWTLSSPALNISVRGKVPSQVHLDLFEAGVIGDPYYGLNDFNLRWIAWNDWVYTANLAGLNTTPTTHSFLLFNGLDTFANISLCGLPVAYTTNQFRQYLFNITSILSTSPSCISSPNSNSTSSPNPGPERGPELRIHFPSIPLTASTIASRPNQSTWPAHVQIQFEFPNRHFVRKEQSDFGWDWGPAFMPTGVWQKAWVVQLEQPQQQQSPPTTTTATREIHVRNSLLDIYREGQLPNLPPDQERDWVLKVGLDVVGVVPVGTGMRYGVVETDGGKRRTVSEGALVNVSVSGAGDKIEGSVVLDGRGYRLWWPNGLGEQSLYDVEITVVDPSGGILAEVRKTTGFRTVVMNMGAVTEEEMGNGVANGSHWHFEVNGHPFYAKGSNFIPPDAFWPRVTPARIKQLFDAVVSGNQNMLRLWSSGAYAPDFLYDIADELGIFLWMDVEFLDDVREEAEYQVRRINHHPSLAIWAGGNELENLELYLVNYSAPEQYERYKADYETLFIDTLLPAVYDNSRGITYMPSSTNNGYLSINFSEPIPIKQRYQNKGPREVHGNTDYYNYKTSQAFNISAYPVGRFSNEFGFHSMPSLASWQRVLPADELYFNSTTIMLRNHHYPSGSLNTSDFDHSSNGMREMTIAVEMYYPIPNKTDAIGNFSAWIWSTQVFQADFYKSQIQFYRVGVRKPERQLGCLYWQLEDIWQAPTWAGIEYEGRWKVLHNVAKDLYQNVIVVPLWNVTSGLLSLYVVSDLWTEVTGSVSFAWFDWTGNVLGLLPSPDIPGAGLPAPQTLDFSVGGLNSTLVTLLDVTKLFGNATEGGENDARGAIFVATVTARGTPVNMNATKTFTHINYWTPTPLGKAALVDPGLSVGFEVVSDSFIVEARAGMSVWTWLSAGPEDNDLVVNFEDNGFLLLRGEVKRIKYHVLAGGREGWRSRVTVGSIWNNTLES</sequence>
<evidence type="ECO:0000313" key="22">
    <source>
        <dbReference type="Proteomes" id="UP001278500"/>
    </source>
</evidence>
<keyword evidence="9" id="KW-0732">Signal</keyword>
<dbReference type="Pfam" id="PF17786">
    <property type="entry name" value="Mannosidase_ig"/>
    <property type="match status" value="1"/>
</dbReference>
<dbReference type="PANTHER" id="PTHR43730:SF5">
    <property type="entry name" value="BETA-MANNOSIDASE A"/>
    <property type="match status" value="1"/>
</dbReference>
<keyword evidence="22" id="KW-1185">Reference proteome</keyword>
<keyword evidence="12" id="KW-0119">Carbohydrate metabolism</keyword>
<evidence type="ECO:0000256" key="9">
    <source>
        <dbReference type="ARBA" id="ARBA00022729"/>
    </source>
</evidence>
<dbReference type="GO" id="GO:0004567">
    <property type="term" value="F:beta-mannosidase activity"/>
    <property type="evidence" value="ECO:0007669"/>
    <property type="project" value="UniProtKB-EC"/>
</dbReference>
<dbReference type="Gene3D" id="2.60.120.260">
    <property type="entry name" value="Galactose-binding domain-like"/>
    <property type="match status" value="1"/>
</dbReference>
<evidence type="ECO:0000259" key="19">
    <source>
        <dbReference type="Pfam" id="PF17786"/>
    </source>
</evidence>
<keyword evidence="13" id="KW-0326">Glycosidase</keyword>
<reference evidence="21" key="2">
    <citation type="submission" date="2023-06" db="EMBL/GenBank/DDBJ databases">
        <authorList>
            <consortium name="Lawrence Berkeley National Laboratory"/>
            <person name="Haridas S."/>
            <person name="Hensen N."/>
            <person name="Bonometti L."/>
            <person name="Westerberg I."/>
            <person name="Brannstrom I.O."/>
            <person name="Guillou S."/>
            <person name="Cros-Aarteil S."/>
            <person name="Calhoun S."/>
            <person name="Kuo A."/>
            <person name="Mondo S."/>
            <person name="Pangilinan J."/>
            <person name="Riley R."/>
            <person name="Labutti K."/>
            <person name="Andreopoulos B."/>
            <person name="Lipzen A."/>
            <person name="Chen C."/>
            <person name="Yanf M."/>
            <person name="Daum C."/>
            <person name="Ng V."/>
            <person name="Clum A."/>
            <person name="Steindorff A."/>
            <person name="Ohm R."/>
            <person name="Martin F."/>
            <person name="Silar P."/>
            <person name="Natvig D."/>
            <person name="Lalanne C."/>
            <person name="Gautier V."/>
            <person name="Ament-Velasquez S.L."/>
            <person name="Kruys A."/>
            <person name="Hutchinson M.I."/>
            <person name="Powell A.J."/>
            <person name="Barry K."/>
            <person name="Miller A.N."/>
            <person name="Grigoriev I.V."/>
            <person name="Debuchy R."/>
            <person name="Gladieux P."/>
            <person name="Thoren M.H."/>
            <person name="Johannesson H."/>
        </authorList>
    </citation>
    <scope>NUCLEOTIDE SEQUENCE</scope>
    <source>
        <strain evidence="21">CBS 560.94</strain>
    </source>
</reference>
<evidence type="ECO:0000256" key="14">
    <source>
        <dbReference type="ARBA" id="ARBA00023326"/>
    </source>
</evidence>
<dbReference type="InterPro" id="IPR054593">
    <property type="entry name" value="Beta-mannosidase-like_N2"/>
</dbReference>
<feature type="compositionally biased region" description="Low complexity" evidence="16">
    <location>
        <begin position="142"/>
        <end position="156"/>
    </location>
</feature>
<dbReference type="AlphaFoldDB" id="A0AAE0JKL5"/>
<feature type="domain" description="Mannosidase Ig/CBM-like" evidence="19">
    <location>
        <begin position="772"/>
        <end position="869"/>
    </location>
</feature>
<dbReference type="InterPro" id="IPR041447">
    <property type="entry name" value="Mannosidase_ig"/>
</dbReference>
<dbReference type="PANTHER" id="PTHR43730">
    <property type="entry name" value="BETA-MANNOSIDASE"/>
    <property type="match status" value="1"/>
</dbReference>
<evidence type="ECO:0000256" key="4">
    <source>
        <dbReference type="ARBA" id="ARBA00007483"/>
    </source>
</evidence>
<dbReference type="InterPro" id="IPR008979">
    <property type="entry name" value="Galactose-bd-like_sf"/>
</dbReference>
<dbReference type="Gene3D" id="2.60.40.10">
    <property type="entry name" value="Immunoglobulins"/>
    <property type="match status" value="3"/>
</dbReference>
<evidence type="ECO:0000256" key="11">
    <source>
        <dbReference type="ARBA" id="ARBA00023180"/>
    </source>
</evidence>
<dbReference type="EMBL" id="JAUEPP010000002">
    <property type="protein sequence ID" value="KAK3351123.1"/>
    <property type="molecule type" value="Genomic_DNA"/>
</dbReference>
<comment type="similarity">
    <text evidence="4">Belongs to the glycosyl hydrolase 2 family. Beta-mannosidase A subfamily.</text>
</comment>
<evidence type="ECO:0000259" key="20">
    <source>
        <dbReference type="Pfam" id="PF22666"/>
    </source>
</evidence>
<feature type="region of interest" description="Disordered" evidence="16">
    <location>
        <begin position="142"/>
        <end position="166"/>
    </location>
</feature>
<name>A0AAE0JKL5_9PEZI</name>
<dbReference type="FunFam" id="3.20.20.80:FF:000084">
    <property type="entry name" value="Beta-mannosidase A"/>
    <property type="match status" value="1"/>
</dbReference>
<dbReference type="EC" id="3.2.1.25" evidence="6"/>
<comment type="caution">
    <text evidence="21">The sequence shown here is derived from an EMBL/GenBank/DDBJ whole genome shotgun (WGS) entry which is preliminary data.</text>
</comment>
<evidence type="ECO:0000256" key="7">
    <source>
        <dbReference type="ARBA" id="ARBA00021795"/>
    </source>
</evidence>
<evidence type="ECO:0000256" key="8">
    <source>
        <dbReference type="ARBA" id="ARBA00022525"/>
    </source>
</evidence>
<dbReference type="InterPro" id="IPR013783">
    <property type="entry name" value="Ig-like_fold"/>
</dbReference>
<dbReference type="Pfam" id="PF00703">
    <property type="entry name" value="Glyco_hydro_2"/>
    <property type="match status" value="1"/>
</dbReference>
<keyword evidence="10 21" id="KW-0378">Hydrolase</keyword>
<comment type="pathway">
    <text evidence="3">Glycan metabolism; N-glycan degradation.</text>
</comment>
<accession>A0AAE0JKL5</accession>
<dbReference type="Gene3D" id="3.20.20.80">
    <property type="entry name" value="Glycosidases"/>
    <property type="match status" value="1"/>
</dbReference>
<dbReference type="Pfam" id="PF17753">
    <property type="entry name" value="Ig_mannosidase"/>
    <property type="match status" value="1"/>
</dbReference>
<dbReference type="SUPFAM" id="SSF49785">
    <property type="entry name" value="Galactose-binding domain-like"/>
    <property type="match status" value="1"/>
</dbReference>
<evidence type="ECO:0000313" key="21">
    <source>
        <dbReference type="EMBL" id="KAK3351123.1"/>
    </source>
</evidence>
<gene>
    <name evidence="21" type="ORF">B0H65DRAFT_586424</name>
</gene>
<dbReference type="GO" id="GO:0005576">
    <property type="term" value="C:extracellular region"/>
    <property type="evidence" value="ECO:0007669"/>
    <property type="project" value="UniProtKB-SubCell"/>
</dbReference>
<evidence type="ECO:0000256" key="12">
    <source>
        <dbReference type="ARBA" id="ARBA00023277"/>
    </source>
</evidence>
<organism evidence="21 22">
    <name type="scientific">Neurospora tetraspora</name>
    <dbReference type="NCBI Taxonomy" id="94610"/>
    <lineage>
        <taxon>Eukaryota</taxon>
        <taxon>Fungi</taxon>
        <taxon>Dikarya</taxon>
        <taxon>Ascomycota</taxon>
        <taxon>Pezizomycotina</taxon>
        <taxon>Sordariomycetes</taxon>
        <taxon>Sordariomycetidae</taxon>
        <taxon>Sordariales</taxon>
        <taxon>Sordariaceae</taxon>
        <taxon>Neurospora</taxon>
    </lineage>
</organism>
<comment type="catalytic activity">
    <reaction evidence="1">
        <text>Hydrolysis of terminal, non-reducing beta-D-mannose residues in beta-D-mannosides.</text>
        <dbReference type="EC" id="3.2.1.25"/>
    </reaction>
</comment>
<evidence type="ECO:0000256" key="3">
    <source>
        <dbReference type="ARBA" id="ARBA00004740"/>
    </source>
</evidence>
<dbReference type="RefSeq" id="XP_062684418.1">
    <property type="nucleotide sequence ID" value="XM_062830950.1"/>
</dbReference>
<evidence type="ECO:0000256" key="10">
    <source>
        <dbReference type="ARBA" id="ARBA00022801"/>
    </source>
</evidence>
<comment type="subunit">
    <text evidence="5">Homodimer.</text>
</comment>
<dbReference type="GO" id="GO:0006516">
    <property type="term" value="P:glycoprotein catabolic process"/>
    <property type="evidence" value="ECO:0007669"/>
    <property type="project" value="TreeGrafter"/>
</dbReference>
<dbReference type="InterPro" id="IPR041625">
    <property type="entry name" value="Beta-mannosidase_Ig"/>
</dbReference>
<dbReference type="Pfam" id="PF22666">
    <property type="entry name" value="Glyco_hydro_2_N2"/>
    <property type="match status" value="1"/>
</dbReference>
<protein>
    <recommendedName>
        <fullName evidence="7">Beta-mannosidase A</fullName>
        <ecNumber evidence="6">3.2.1.25</ecNumber>
    </recommendedName>
    <alternativeName>
        <fullName evidence="15">Mannanase A</fullName>
    </alternativeName>
</protein>
<evidence type="ECO:0000256" key="15">
    <source>
        <dbReference type="ARBA" id="ARBA00031061"/>
    </source>
</evidence>
<reference evidence="21" key="1">
    <citation type="journal article" date="2023" name="Mol. Phylogenet. Evol.">
        <title>Genome-scale phylogeny and comparative genomics of the fungal order Sordariales.</title>
        <authorList>
            <person name="Hensen N."/>
            <person name="Bonometti L."/>
            <person name="Westerberg I."/>
            <person name="Brannstrom I.O."/>
            <person name="Guillou S."/>
            <person name="Cros-Aarteil S."/>
            <person name="Calhoun S."/>
            <person name="Haridas S."/>
            <person name="Kuo A."/>
            <person name="Mondo S."/>
            <person name="Pangilinan J."/>
            <person name="Riley R."/>
            <person name="LaButti K."/>
            <person name="Andreopoulos B."/>
            <person name="Lipzen A."/>
            <person name="Chen C."/>
            <person name="Yan M."/>
            <person name="Daum C."/>
            <person name="Ng V."/>
            <person name="Clum A."/>
            <person name="Steindorff A."/>
            <person name="Ohm R.A."/>
            <person name="Martin F."/>
            <person name="Silar P."/>
            <person name="Natvig D.O."/>
            <person name="Lalanne C."/>
            <person name="Gautier V."/>
            <person name="Ament-Velasquez S.L."/>
            <person name="Kruys A."/>
            <person name="Hutchinson M.I."/>
            <person name="Powell A.J."/>
            <person name="Barry K."/>
            <person name="Miller A.N."/>
            <person name="Grigoriev I.V."/>
            <person name="Debuchy R."/>
            <person name="Gladieux P."/>
            <person name="Hiltunen Thoren M."/>
            <person name="Johannesson H."/>
        </authorList>
    </citation>
    <scope>NUCLEOTIDE SEQUENCE</scope>
    <source>
        <strain evidence="21">CBS 560.94</strain>
    </source>
</reference>
<dbReference type="SUPFAM" id="SSF49303">
    <property type="entry name" value="beta-Galactosidase/glucuronidase domain"/>
    <property type="match status" value="1"/>
</dbReference>
<dbReference type="InterPro" id="IPR050887">
    <property type="entry name" value="Beta-mannosidase_GH2"/>
</dbReference>
<evidence type="ECO:0000259" key="17">
    <source>
        <dbReference type="Pfam" id="PF00703"/>
    </source>
</evidence>